<accession>A0ABP9JCF0</accession>
<keyword evidence="3" id="KW-1185">Reference proteome</keyword>
<proteinExistence type="predicted"/>
<dbReference type="Proteomes" id="UP001501759">
    <property type="component" value="Unassembled WGS sequence"/>
</dbReference>
<dbReference type="EMBL" id="BAABKB010000027">
    <property type="protein sequence ID" value="GAA5025027.1"/>
    <property type="molecule type" value="Genomic_DNA"/>
</dbReference>
<name>A0ABP9JCF0_9ACTN</name>
<evidence type="ECO:0000313" key="3">
    <source>
        <dbReference type="Proteomes" id="UP001501759"/>
    </source>
</evidence>
<sequence length="99" mass="10454">MSDVPTSSQFGAPVTKRVVSIMPSFEGSRCLLCRVWHRPPTIAAGTRTPGSGRLAPPPWKAPPSSCGSPPAPRAAVLLAPCEAIIGGRRALWNESLIPR</sequence>
<organism evidence="2 3">
    <name type="scientific">Streptomyces siamensis</name>
    <dbReference type="NCBI Taxonomy" id="1274986"/>
    <lineage>
        <taxon>Bacteria</taxon>
        <taxon>Bacillati</taxon>
        <taxon>Actinomycetota</taxon>
        <taxon>Actinomycetes</taxon>
        <taxon>Kitasatosporales</taxon>
        <taxon>Streptomycetaceae</taxon>
        <taxon>Streptomyces</taxon>
    </lineage>
</organism>
<gene>
    <name evidence="2" type="ORF">GCM10023335_59090</name>
</gene>
<comment type="caution">
    <text evidence="2">The sequence shown here is derived from an EMBL/GenBank/DDBJ whole genome shotgun (WGS) entry which is preliminary data.</text>
</comment>
<evidence type="ECO:0000256" key="1">
    <source>
        <dbReference type="SAM" id="MobiDB-lite"/>
    </source>
</evidence>
<feature type="region of interest" description="Disordered" evidence="1">
    <location>
        <begin position="42"/>
        <end position="67"/>
    </location>
</feature>
<reference evidence="3" key="1">
    <citation type="journal article" date="2019" name="Int. J. Syst. Evol. Microbiol.">
        <title>The Global Catalogue of Microorganisms (GCM) 10K type strain sequencing project: providing services to taxonomists for standard genome sequencing and annotation.</title>
        <authorList>
            <consortium name="The Broad Institute Genomics Platform"/>
            <consortium name="The Broad Institute Genome Sequencing Center for Infectious Disease"/>
            <person name="Wu L."/>
            <person name="Ma J."/>
        </authorList>
    </citation>
    <scope>NUCLEOTIDE SEQUENCE [LARGE SCALE GENOMIC DNA]</scope>
    <source>
        <strain evidence="3">JCM 18409</strain>
    </source>
</reference>
<evidence type="ECO:0000313" key="2">
    <source>
        <dbReference type="EMBL" id="GAA5025027.1"/>
    </source>
</evidence>
<protein>
    <submittedName>
        <fullName evidence="2">Uncharacterized protein</fullName>
    </submittedName>
</protein>